<organism evidence="3 4">
    <name type="scientific">Porphyromonas gingivalis F0570</name>
    <dbReference type="NCBI Taxonomy" id="1227271"/>
    <lineage>
        <taxon>Bacteria</taxon>
        <taxon>Pseudomonadati</taxon>
        <taxon>Bacteroidota</taxon>
        <taxon>Bacteroidia</taxon>
        <taxon>Bacteroidales</taxon>
        <taxon>Porphyromonadaceae</taxon>
        <taxon>Porphyromonas</taxon>
    </lineage>
</organism>
<evidence type="ECO:0000313" key="4">
    <source>
        <dbReference type="Proteomes" id="UP000016630"/>
    </source>
</evidence>
<dbReference type="RefSeq" id="WP_004585011.1">
    <property type="nucleotide sequence ID" value="NZ_KI259218.1"/>
</dbReference>
<dbReference type="InterPro" id="IPR049280">
    <property type="entry name" value="DUF6852"/>
</dbReference>
<dbReference type="Proteomes" id="UP000016630">
    <property type="component" value="Unassembled WGS sequence"/>
</dbReference>
<evidence type="ECO:0000259" key="2">
    <source>
        <dbReference type="Pfam" id="PF21186"/>
    </source>
</evidence>
<dbReference type="Pfam" id="PF21186">
    <property type="entry name" value="DUF6852"/>
    <property type="match status" value="1"/>
</dbReference>
<evidence type="ECO:0000259" key="1">
    <source>
        <dbReference type="Pfam" id="PF18347"/>
    </source>
</evidence>
<dbReference type="EMBL" id="AWUW01000142">
    <property type="protein sequence ID" value="ERJ64049.1"/>
    <property type="molecule type" value="Genomic_DNA"/>
</dbReference>
<dbReference type="InterPro" id="IPR049282">
    <property type="entry name" value="BVU_3817_N_sf"/>
</dbReference>
<dbReference type="InterPro" id="IPR041218">
    <property type="entry name" value="DUF5606"/>
</dbReference>
<name>A0A0E2LMT0_PORGN</name>
<dbReference type="Gene3D" id="1.10.10.1650">
    <property type="match status" value="1"/>
</dbReference>
<dbReference type="Pfam" id="PF18347">
    <property type="entry name" value="DUF5606"/>
    <property type="match status" value="1"/>
</dbReference>
<reference evidence="3 4" key="1">
    <citation type="submission" date="2013-06" db="EMBL/GenBank/DDBJ databases">
        <authorList>
            <person name="Weinstock G."/>
            <person name="Sodergren E."/>
            <person name="Lobos E.A."/>
            <person name="Fulton L."/>
            <person name="Fulton R."/>
            <person name="Courtney L."/>
            <person name="Fronick C."/>
            <person name="O'Laughlin M."/>
            <person name="Godfrey J."/>
            <person name="Wilson R.M."/>
            <person name="Miner T."/>
            <person name="Farmer C."/>
            <person name="Delehaunty K."/>
            <person name="Cordes M."/>
            <person name="Minx P."/>
            <person name="Tomlinson C."/>
            <person name="Chen J."/>
            <person name="Wollam A."/>
            <person name="Pepin K.H."/>
            <person name="Bhonagiri V."/>
            <person name="Zhang X."/>
            <person name="Warren W."/>
            <person name="Mitreva M."/>
            <person name="Mardis E.R."/>
            <person name="Wilson R.K."/>
        </authorList>
    </citation>
    <scope>NUCLEOTIDE SEQUENCE [LARGE SCALE GENOMIC DNA]</scope>
    <source>
        <strain evidence="3 4">F0570</strain>
    </source>
</reference>
<sequence length="143" mass="16260">MLQPILSISGKSGLFRLVSRGKNTLIVEALDTKRRTPTYPSDRVVSLGDISIYTIEDDVPLPEVMETIYRKNEGKQLDAPALTKDNDSLRAFFGEVLPEYDVDRVYPSDIRKIISWYNLLVDNGFTTFLSDKKPAEEETTEKE</sequence>
<gene>
    <name evidence="3" type="ORF">HMPREF1555_02111</name>
</gene>
<protein>
    <submittedName>
        <fullName evidence="3">Uncharacterized protein</fullName>
    </submittedName>
</protein>
<accession>A0A0E2LMT0</accession>
<comment type="caution">
    <text evidence="3">The sequence shown here is derived from an EMBL/GenBank/DDBJ whole genome shotgun (WGS) entry which is preliminary data.</text>
</comment>
<evidence type="ECO:0000313" key="3">
    <source>
        <dbReference type="EMBL" id="ERJ64049.1"/>
    </source>
</evidence>
<feature type="domain" description="DUF5606" evidence="1">
    <location>
        <begin position="2"/>
        <end position="47"/>
    </location>
</feature>
<proteinExistence type="predicted"/>
<dbReference type="HOGENOM" id="CLU_118060_1_0_10"/>
<feature type="domain" description="DUF6852" evidence="2">
    <location>
        <begin position="50"/>
        <end position="120"/>
    </location>
</feature>
<dbReference type="AlphaFoldDB" id="A0A0E2LMT0"/>
<dbReference type="InterPro" id="IPR049281">
    <property type="entry name" value="BVU_3817-like_C_sf"/>
</dbReference>
<dbReference type="SMR" id="A0A0E2LMT0"/>
<dbReference type="Gene3D" id="2.30.30.730">
    <property type="match status" value="1"/>
</dbReference>
<dbReference type="GeneID" id="29256668"/>
<dbReference type="PATRIC" id="fig|1227271.3.peg.1857"/>